<dbReference type="OrthoDB" id="4327509at2"/>
<dbReference type="SUPFAM" id="SSF52091">
    <property type="entry name" value="SpoIIaa-like"/>
    <property type="match status" value="1"/>
</dbReference>
<feature type="domain" description="STAS" evidence="1">
    <location>
        <begin position="7"/>
        <end position="117"/>
    </location>
</feature>
<protein>
    <recommendedName>
        <fullName evidence="1">STAS domain-containing protein</fullName>
    </recommendedName>
</protein>
<dbReference type="AlphaFoldDB" id="A0A2T0SRP5"/>
<comment type="caution">
    <text evidence="2">The sequence shown here is derived from an EMBL/GenBank/DDBJ whole genome shotgun (WGS) entry which is preliminary data.</text>
</comment>
<organism evidence="2 3">
    <name type="scientific">Umezawaea tangerina</name>
    <dbReference type="NCBI Taxonomy" id="84725"/>
    <lineage>
        <taxon>Bacteria</taxon>
        <taxon>Bacillati</taxon>
        <taxon>Actinomycetota</taxon>
        <taxon>Actinomycetes</taxon>
        <taxon>Pseudonocardiales</taxon>
        <taxon>Pseudonocardiaceae</taxon>
        <taxon>Umezawaea</taxon>
    </lineage>
</organism>
<dbReference type="Gene3D" id="3.30.750.24">
    <property type="entry name" value="STAS domain"/>
    <property type="match status" value="1"/>
</dbReference>
<accession>A0A2T0SRP5</accession>
<keyword evidence="3" id="KW-1185">Reference proteome</keyword>
<reference evidence="2 3" key="1">
    <citation type="submission" date="2018-03" db="EMBL/GenBank/DDBJ databases">
        <title>Genomic Encyclopedia of Archaeal and Bacterial Type Strains, Phase II (KMG-II): from individual species to whole genera.</title>
        <authorList>
            <person name="Goeker M."/>
        </authorList>
    </citation>
    <scope>NUCLEOTIDE SEQUENCE [LARGE SCALE GENOMIC DNA]</scope>
    <source>
        <strain evidence="2 3">DSM 44720</strain>
    </source>
</reference>
<dbReference type="RefSeq" id="WP_106192550.1">
    <property type="nucleotide sequence ID" value="NZ_PVTF01000012.1"/>
</dbReference>
<sequence length="246" mass="27204">MGDEEKVRVSTREQDGVLVVTVAGTLDWSSYLRMQDRLLDHSGREPIGVVVEIDGLVVRSPVLLVVFDIVWLSAARWPGTPMMLVVADPRLTALLDDRGLPRHMPRFGTTAEALAAVSVLRHGDQVDAPLPACRCQPHVAEEITERACRRWGVSSLLEIAPQIAVEMVSHTDDNGTASLVLRHRARELSIAVRTSTRLRGDERLALRHNIASIAVCDFRMGETRIGSDRMVIWTVLDIPEDQPAAI</sequence>
<dbReference type="Proteomes" id="UP000239494">
    <property type="component" value="Unassembled WGS sequence"/>
</dbReference>
<name>A0A2T0SRP5_9PSEU</name>
<dbReference type="InterPro" id="IPR036513">
    <property type="entry name" value="STAS_dom_sf"/>
</dbReference>
<proteinExistence type="predicted"/>
<dbReference type="PROSITE" id="PS50801">
    <property type="entry name" value="STAS"/>
    <property type="match status" value="1"/>
</dbReference>
<evidence type="ECO:0000313" key="2">
    <source>
        <dbReference type="EMBL" id="PRY36091.1"/>
    </source>
</evidence>
<dbReference type="InterPro" id="IPR002645">
    <property type="entry name" value="STAS_dom"/>
</dbReference>
<gene>
    <name evidence="2" type="ORF">CLV43_11213</name>
</gene>
<evidence type="ECO:0000259" key="1">
    <source>
        <dbReference type="PROSITE" id="PS50801"/>
    </source>
</evidence>
<dbReference type="EMBL" id="PVTF01000012">
    <property type="protein sequence ID" value="PRY36091.1"/>
    <property type="molecule type" value="Genomic_DNA"/>
</dbReference>
<evidence type="ECO:0000313" key="3">
    <source>
        <dbReference type="Proteomes" id="UP000239494"/>
    </source>
</evidence>